<dbReference type="Pfam" id="PF02631">
    <property type="entry name" value="RecX_HTH2"/>
    <property type="match status" value="1"/>
</dbReference>
<evidence type="ECO:0000256" key="2">
    <source>
        <dbReference type="ARBA" id="ARBA00009695"/>
    </source>
</evidence>
<dbReference type="HAMAP" id="MF_01114">
    <property type="entry name" value="RecX"/>
    <property type="match status" value="1"/>
</dbReference>
<proteinExistence type="inferred from homology"/>
<protein>
    <recommendedName>
        <fullName evidence="3">Regulatory protein RecX</fullName>
    </recommendedName>
</protein>
<dbReference type="AlphaFoldDB" id="A0A8D7A8V4"/>
<name>A0A8D7A8V4_MUSAM</name>
<evidence type="ECO:0000313" key="6">
    <source>
        <dbReference type="EMBL" id="CAG1843426.1"/>
    </source>
</evidence>
<accession>A0A8D7A8V4</accession>
<sequence length="335" mass="38154">MATLLANRRFHISLHGQFRCLVISSGVKNRRDSSGRVRCIPGEYAKIRKAANFSHLKTAKEKETYPTETVSSKNIKFHRIFSRNSLPDAEGASSSGIFDRAEELLEFKDVSSCSLDIMEDAAEEEFGQCPGEEQDSDITKIAETGEVMKSRIKQDAEQMAIELLSARAFTTLELRKKLRGKKYPLDIVDSLIASLKDRQVSNLLLSTFLLSLGLINDGLYAESFSHSRWLSSTWGPKRIKKALRHKGVSEMVADKATKEVFEEDDTGGNDQNIQHGISKHSMERLYLQASKQWFRSQDSSLQIRKSRIVRWLQYRGFSWVITNNILRRLESDYPP</sequence>
<reference evidence="6" key="1">
    <citation type="submission" date="2021-03" db="EMBL/GenBank/DDBJ databases">
        <authorList>
            <consortium name="Genoscope - CEA"/>
            <person name="William W."/>
        </authorList>
    </citation>
    <scope>NUCLEOTIDE SEQUENCE</scope>
    <source>
        <strain evidence="6">Doubled-haploid Pahang</strain>
    </source>
</reference>
<dbReference type="GO" id="GO:0005737">
    <property type="term" value="C:cytoplasm"/>
    <property type="evidence" value="ECO:0007669"/>
    <property type="project" value="UniProtKB-SubCell"/>
</dbReference>
<dbReference type="PANTHER" id="PTHR33602">
    <property type="entry name" value="REGULATORY PROTEIN RECX FAMILY PROTEIN"/>
    <property type="match status" value="1"/>
</dbReference>
<dbReference type="InterPro" id="IPR036388">
    <property type="entry name" value="WH-like_DNA-bd_sf"/>
</dbReference>
<organism evidence="6">
    <name type="scientific">Musa acuminata subsp. malaccensis</name>
    <name type="common">Wild banana</name>
    <name type="synonym">Musa malaccensis</name>
    <dbReference type="NCBI Taxonomy" id="214687"/>
    <lineage>
        <taxon>Eukaryota</taxon>
        <taxon>Viridiplantae</taxon>
        <taxon>Streptophyta</taxon>
        <taxon>Embryophyta</taxon>
        <taxon>Tracheophyta</taxon>
        <taxon>Spermatophyta</taxon>
        <taxon>Magnoliopsida</taxon>
        <taxon>Liliopsida</taxon>
        <taxon>Zingiberales</taxon>
        <taxon>Musaceae</taxon>
        <taxon>Musa</taxon>
    </lineage>
</organism>
<evidence type="ECO:0000256" key="4">
    <source>
        <dbReference type="ARBA" id="ARBA00022490"/>
    </source>
</evidence>
<comment type="similarity">
    <text evidence="2">Belongs to the RecX family.</text>
</comment>
<evidence type="ECO:0000256" key="3">
    <source>
        <dbReference type="ARBA" id="ARBA00018111"/>
    </source>
</evidence>
<dbReference type="InterPro" id="IPR003783">
    <property type="entry name" value="Regulatory_RecX"/>
</dbReference>
<gene>
    <name evidence="6" type="ORF">GSMUA_132210.1</name>
</gene>
<feature type="domain" description="RecX second three-helical" evidence="5">
    <location>
        <begin position="216"/>
        <end position="256"/>
    </location>
</feature>
<evidence type="ECO:0000256" key="1">
    <source>
        <dbReference type="ARBA" id="ARBA00004496"/>
    </source>
</evidence>
<dbReference type="PANTHER" id="PTHR33602:SF1">
    <property type="entry name" value="REGULATORY PROTEIN RECX FAMILY PROTEIN"/>
    <property type="match status" value="1"/>
</dbReference>
<dbReference type="InterPro" id="IPR053924">
    <property type="entry name" value="RecX_HTH_2nd"/>
</dbReference>
<comment type="subcellular location">
    <subcellularLocation>
        <location evidence="1">Cytoplasm</location>
    </subcellularLocation>
</comment>
<dbReference type="GO" id="GO:0006282">
    <property type="term" value="P:regulation of DNA repair"/>
    <property type="evidence" value="ECO:0007669"/>
    <property type="project" value="InterPro"/>
</dbReference>
<dbReference type="EMBL" id="HG996469">
    <property type="protein sequence ID" value="CAG1843426.1"/>
    <property type="molecule type" value="Genomic_DNA"/>
</dbReference>
<evidence type="ECO:0000259" key="5">
    <source>
        <dbReference type="Pfam" id="PF02631"/>
    </source>
</evidence>
<keyword evidence="4" id="KW-0963">Cytoplasm</keyword>
<dbReference type="Gene3D" id="1.10.10.10">
    <property type="entry name" value="Winged helix-like DNA-binding domain superfamily/Winged helix DNA-binding domain"/>
    <property type="match status" value="2"/>
</dbReference>